<dbReference type="SUPFAM" id="SSF48403">
    <property type="entry name" value="Ankyrin repeat"/>
    <property type="match status" value="3"/>
</dbReference>
<dbReference type="PRINTS" id="PR01415">
    <property type="entry name" value="ANKYRIN"/>
</dbReference>
<dbReference type="Gene3D" id="1.25.40.20">
    <property type="entry name" value="Ankyrin repeat-containing domain"/>
    <property type="match status" value="2"/>
</dbReference>
<protein>
    <recommendedName>
        <fullName evidence="5">Nephrocystin 3-like N-terminal domain-containing protein</fullName>
    </recommendedName>
</protein>
<feature type="repeat" description="ANK" evidence="3">
    <location>
        <begin position="1183"/>
        <end position="1215"/>
    </location>
</feature>
<feature type="repeat" description="ANK" evidence="3">
    <location>
        <begin position="1010"/>
        <end position="1043"/>
    </location>
</feature>
<name>A0A8H3J2L5_9LECA</name>
<dbReference type="PANTHER" id="PTHR24173">
    <property type="entry name" value="ANKYRIN REPEAT CONTAINING"/>
    <property type="match status" value="1"/>
</dbReference>
<feature type="repeat" description="ANK" evidence="3">
    <location>
        <begin position="910"/>
        <end position="942"/>
    </location>
</feature>
<dbReference type="OrthoDB" id="195446at2759"/>
<evidence type="ECO:0000256" key="4">
    <source>
        <dbReference type="SAM" id="Coils"/>
    </source>
</evidence>
<evidence type="ECO:0000256" key="2">
    <source>
        <dbReference type="ARBA" id="ARBA00023043"/>
    </source>
</evidence>
<keyword evidence="7" id="KW-1185">Reference proteome</keyword>
<accession>A0A8H3J2L5</accession>
<gene>
    <name evidence="6" type="ORF">IMSHALPRED_001530</name>
</gene>
<evidence type="ECO:0000256" key="3">
    <source>
        <dbReference type="PROSITE-ProRule" id="PRU00023"/>
    </source>
</evidence>
<feature type="coiled-coil region" evidence="4">
    <location>
        <begin position="35"/>
        <end position="62"/>
    </location>
</feature>
<evidence type="ECO:0000313" key="7">
    <source>
        <dbReference type="Proteomes" id="UP000664534"/>
    </source>
</evidence>
<keyword evidence="1" id="KW-0677">Repeat</keyword>
<dbReference type="Pfam" id="PF12796">
    <property type="entry name" value="Ank_2"/>
    <property type="match status" value="4"/>
</dbReference>
<organism evidence="6 7">
    <name type="scientific">Imshaugia aleurites</name>
    <dbReference type="NCBI Taxonomy" id="172621"/>
    <lineage>
        <taxon>Eukaryota</taxon>
        <taxon>Fungi</taxon>
        <taxon>Dikarya</taxon>
        <taxon>Ascomycota</taxon>
        <taxon>Pezizomycotina</taxon>
        <taxon>Lecanoromycetes</taxon>
        <taxon>OSLEUM clade</taxon>
        <taxon>Lecanoromycetidae</taxon>
        <taxon>Lecanorales</taxon>
        <taxon>Lecanorineae</taxon>
        <taxon>Parmeliaceae</taxon>
        <taxon>Imshaugia</taxon>
    </lineage>
</organism>
<proteinExistence type="predicted"/>
<dbReference type="Gene3D" id="3.40.50.300">
    <property type="entry name" value="P-loop containing nucleotide triphosphate hydrolases"/>
    <property type="match status" value="1"/>
</dbReference>
<dbReference type="InterPro" id="IPR027417">
    <property type="entry name" value="P-loop_NTPase"/>
</dbReference>
<feature type="repeat" description="ANK" evidence="3">
    <location>
        <begin position="944"/>
        <end position="976"/>
    </location>
</feature>
<dbReference type="InterPro" id="IPR036770">
    <property type="entry name" value="Ankyrin_rpt-contain_sf"/>
</dbReference>
<evidence type="ECO:0000256" key="1">
    <source>
        <dbReference type="ARBA" id="ARBA00022737"/>
    </source>
</evidence>
<dbReference type="PANTHER" id="PTHR24173:SF74">
    <property type="entry name" value="ANKYRIN REPEAT DOMAIN-CONTAINING PROTEIN 16"/>
    <property type="match status" value="1"/>
</dbReference>
<feature type="repeat" description="ANK" evidence="3">
    <location>
        <begin position="1044"/>
        <end position="1076"/>
    </location>
</feature>
<dbReference type="Pfam" id="PF24883">
    <property type="entry name" value="NPHP3_N"/>
    <property type="match status" value="1"/>
</dbReference>
<keyword evidence="4" id="KW-0175">Coiled coil</keyword>
<dbReference type="Pfam" id="PF00023">
    <property type="entry name" value="Ank"/>
    <property type="match status" value="1"/>
</dbReference>
<dbReference type="Proteomes" id="UP000664534">
    <property type="component" value="Unassembled WGS sequence"/>
</dbReference>
<dbReference type="SMART" id="SM00248">
    <property type="entry name" value="ANK"/>
    <property type="match status" value="12"/>
</dbReference>
<dbReference type="InterPro" id="IPR056884">
    <property type="entry name" value="NPHP3-like_N"/>
</dbReference>
<feature type="repeat" description="ANK" evidence="3">
    <location>
        <begin position="792"/>
        <end position="824"/>
    </location>
</feature>
<reference evidence="6" key="1">
    <citation type="submission" date="2021-03" db="EMBL/GenBank/DDBJ databases">
        <authorList>
            <person name="Tagirdzhanova G."/>
        </authorList>
    </citation>
    <scope>NUCLEOTIDE SEQUENCE</scope>
</reference>
<dbReference type="PROSITE" id="PS50088">
    <property type="entry name" value="ANK_REPEAT"/>
    <property type="match status" value="6"/>
</dbReference>
<feature type="domain" description="Nephrocystin 3-like N-terminal" evidence="5">
    <location>
        <begin position="219"/>
        <end position="384"/>
    </location>
</feature>
<sequence>MGDPLSITAGIIAVLQFTKEVIEYGLDFAHAPKVVSRLKKDFQSLQQLLDRLKDRCESTLRAHNFSPPWFQGLWEVHRRPLRNGSYEYEYGGFIWDLRQAIDEAMAKLNPTREWKKREAYQRFTWYFKKDTIKEIQKIIQRYLTAITTTLALKHDETLEEVKDLVKKGNAQLYAIEKHGERRRKEAEEAEREEITNWLSPFSFIAKRDELLTTSFTQVGEFLWSDERFQAWAEGRPWFLRCIGDLGVGKTVLSAIFGHRLTQARPQGGPAPLILFIYLDYKFSKIQTWERLVGSLLQQLLQLNGSLAVPEELKIIHKKAKRLGYELSMCYSEVRRVLVDELNRFDRFYIIVDGFDELAPPERLKLLKELQSLKPGKVNLLLTSRSLSDRTDSDRGSYECDRCHKKDLKLYFHCRICEGGNFDICYDCKGHGLWCDERAHELVEPYQMVEIEVKFPAEDIERFVRWEIGVEIENSKSVLTDERDTVLKPVTTSLKDLFRDHPELPRRIITEVTDKAAGRFLYARVYVDAIKTKTNLPKLIKALETLPEKLDDIWTDAMLRIQQQDSEAFKRVFRILGILTCVRRSLRLEELKHALAVLMLDEFSGEEDYSEDDLWECIDDTRTILGSTSSLVVVEANRVSLVHDSLEVYLREGTNSSQWLSNAEFDLAKASILYLQLVLPSQDCQDDYYASKNAKFAFLQYASQYWGDHVRDASQNPEHAQYLQMKAFQLLNDSHRMNACMQAAWVTNPGGFDTSDVWKGVDRLHICAWFGLSSVISEMDPEPGTVDKEEPKYAQTPLMYACRKGYFETARLLLRLGASQKKVSARGRTALFEAILGHQSRSNAKTSTISRHAKVVELLAEEMPRDLDINMRHSEERDRTALMLVAQRGQLDMIDILLKHQGVGIDMQDANGKTAIVLAIREGHFAIVQHLLKAKADIGIVDFEVGRSPLTCAAERDREDIVKMLLRHNADPTVTDREGGTAMLHAVTQGADKALEEMLNHNLDIECVDEHGQSLLHGAARNGHDKTIGILLRKKRLGVNVRDNWGMTPLHDASRSGGVAVASVLLKNGADASLEDHFQRTPFVSAWQYGQKEVTSMLTSHSPEHQPPIPLDDAKLPIWAMARRGLTDLLTSTIESRSQDLTILEPYSEKSSLHCAIEAHHPAILQTLLESPHILPQVNQRDHFGRSPLHTAALLGDTLACQLLLSAGANVNLQDRWDDPPIVLAHANGHFDVMLLLIKADVNVTALADQPRQQHKIDLKRLFFFAVEEKDAKAVGRLIEEYGVDRSVQNSEGWRAVQIARAADDEAMVRVLNAAPTVYMGEEGGEMDNGRKVDARRGEGRGVRFVPFRSRPVELDD</sequence>
<dbReference type="EMBL" id="CAJPDT010000120">
    <property type="protein sequence ID" value="CAF9939508.1"/>
    <property type="molecule type" value="Genomic_DNA"/>
</dbReference>
<evidence type="ECO:0000259" key="5">
    <source>
        <dbReference type="Pfam" id="PF24883"/>
    </source>
</evidence>
<comment type="caution">
    <text evidence="6">The sequence shown here is derived from an EMBL/GenBank/DDBJ whole genome shotgun (WGS) entry which is preliminary data.</text>
</comment>
<evidence type="ECO:0000313" key="6">
    <source>
        <dbReference type="EMBL" id="CAF9939508.1"/>
    </source>
</evidence>
<dbReference type="PROSITE" id="PS50297">
    <property type="entry name" value="ANK_REP_REGION"/>
    <property type="match status" value="5"/>
</dbReference>
<dbReference type="InterPro" id="IPR002110">
    <property type="entry name" value="Ankyrin_rpt"/>
</dbReference>
<keyword evidence="2 3" id="KW-0040">ANK repeat</keyword>